<dbReference type="EMBL" id="CP147244">
    <property type="protein sequence ID" value="WYK01603.1"/>
    <property type="molecule type" value="Genomic_DNA"/>
</dbReference>
<dbReference type="Pfam" id="PF03235">
    <property type="entry name" value="GmrSD_N"/>
    <property type="match status" value="1"/>
</dbReference>
<protein>
    <recommendedName>
        <fullName evidence="1">GmrSD restriction endonucleases N-terminal domain-containing protein</fullName>
    </recommendedName>
</protein>
<evidence type="ECO:0000313" key="3">
    <source>
        <dbReference type="Proteomes" id="UP000194948"/>
    </source>
</evidence>
<dbReference type="RefSeq" id="WP_086315294.1">
    <property type="nucleotide sequence ID" value="NZ_CP147244.1"/>
</dbReference>
<name>A0AAQ3WAB1_9ENTE</name>
<accession>A0AAQ3WAB1</accession>
<dbReference type="Proteomes" id="UP000194948">
    <property type="component" value="Chromosome"/>
</dbReference>
<evidence type="ECO:0000259" key="1">
    <source>
        <dbReference type="Pfam" id="PF03235"/>
    </source>
</evidence>
<proteinExistence type="predicted"/>
<dbReference type="PANTHER" id="PTHR39639:SF1">
    <property type="entry name" value="DUF262 DOMAIN-CONTAINING PROTEIN"/>
    <property type="match status" value="1"/>
</dbReference>
<dbReference type="InterPro" id="IPR004919">
    <property type="entry name" value="GmrSD_N"/>
</dbReference>
<reference evidence="2" key="1">
    <citation type="submission" date="2017-05" db="EMBL/GenBank/DDBJ databases">
        <authorList>
            <consortium name="The Broad Institute Genomics Platform"/>
            <consortium name="The Broad Institute Genomic Center for Infectious Diseases"/>
            <person name="Earl A."/>
            <person name="Manson A."/>
            <person name="Schwartman J."/>
            <person name="Gilmore M."/>
            <person name="Abouelleil A."/>
            <person name="Cao P."/>
            <person name="Chapman S."/>
            <person name="Cusick C."/>
            <person name="Shea T."/>
            <person name="Young S."/>
            <person name="Neafsey D."/>
            <person name="Nusbaum C."/>
            <person name="Birren B."/>
        </authorList>
    </citation>
    <scope>NUCLEOTIDE SEQUENCE</scope>
    <source>
        <strain evidence="2">7F3_DIV0205</strain>
    </source>
</reference>
<evidence type="ECO:0000313" key="2">
    <source>
        <dbReference type="EMBL" id="WYK01603.1"/>
    </source>
</evidence>
<gene>
    <name evidence="2" type="ORF">A5821_002740</name>
</gene>
<organism evidence="2 3">
    <name type="scientific">Candidatus Enterococcus palustris</name>
    <dbReference type="NCBI Taxonomy" id="1834189"/>
    <lineage>
        <taxon>Bacteria</taxon>
        <taxon>Bacillati</taxon>
        <taxon>Bacillota</taxon>
        <taxon>Bacilli</taxon>
        <taxon>Lactobacillales</taxon>
        <taxon>Enterococcaceae</taxon>
        <taxon>Enterococcus</taxon>
    </lineage>
</organism>
<reference evidence="2" key="2">
    <citation type="submission" date="2024-03" db="EMBL/GenBank/DDBJ databases">
        <title>The Genome Sequence of Enterococcus sp. DIV0205d.</title>
        <authorList>
            <consortium name="The Broad Institute Genomics Platform"/>
            <consortium name="The Broad Institute Microbial Omics Core"/>
            <consortium name="The Broad Institute Genomic Center for Infectious Diseases"/>
            <person name="Earl A."/>
            <person name="Manson A."/>
            <person name="Gilmore M."/>
            <person name="Schwartman J."/>
            <person name="Shea T."/>
            <person name="Abouelleil A."/>
            <person name="Cao P."/>
            <person name="Chapman S."/>
            <person name="Cusick C."/>
            <person name="Young S."/>
            <person name="Neafsey D."/>
            <person name="Nusbaum C."/>
            <person name="Birren B."/>
        </authorList>
    </citation>
    <scope>NUCLEOTIDE SEQUENCE</scope>
    <source>
        <strain evidence="2">7F3_DIV0205</strain>
    </source>
</reference>
<sequence length="366" mass="42653">MDKSDLKKIQEKAKERTVRTQDVEYDLETLVKKVDNQVIKLDPEYQRRHVWNDVTSSRLIESLILNIPIPIIFISQDIDVDDENVDDIARYSVIDGQQRLTAIVNFFHNEYELTGMEILSDLNGYKYSGLPGFLIRRLEERTIKCLRIDSSVDSQVKYDIFERLNSGSVKLESQELRNASHRGPFNDLIKKLSENEDFRILLQVNLNKPQENKKVKRMEDVETVLRFFAFGDDKYHDMKGGLKYFLSTSMKKFNELDNHSLSLMEKHFNRTMKVIREEFGEKAFAKYKFIKEENDYKEMSSFNVSVYDAIAVAVGDTLLSKDKLKSNSRESVKKLFSDEDFFRYIEGSTNDKAKIVGRINAVKGVL</sequence>
<keyword evidence="3" id="KW-1185">Reference proteome</keyword>
<dbReference type="AlphaFoldDB" id="A0AAQ3WAB1"/>
<dbReference type="PANTHER" id="PTHR39639">
    <property type="entry name" value="CHROMOSOME 16, WHOLE GENOME SHOTGUN SEQUENCE"/>
    <property type="match status" value="1"/>
</dbReference>
<feature type="domain" description="GmrSD restriction endonucleases N-terminal" evidence="1">
    <location>
        <begin position="28"/>
        <end position="181"/>
    </location>
</feature>